<dbReference type="STRING" id="296218.AWN68_06190"/>
<dbReference type="Gene3D" id="2.60.40.10">
    <property type="entry name" value="Immunoglobulins"/>
    <property type="match status" value="1"/>
</dbReference>
<dbReference type="Proteomes" id="UP000075615">
    <property type="component" value="Unassembled WGS sequence"/>
</dbReference>
<evidence type="ECO:0000313" key="1">
    <source>
        <dbReference type="EMBL" id="KYG76614.1"/>
    </source>
</evidence>
<proteinExistence type="predicted"/>
<dbReference type="RefSeq" id="WP_068415924.1">
    <property type="nucleotide sequence ID" value="NZ_LRDB01000023.1"/>
</dbReference>
<comment type="caution">
    <text evidence="1">The sequence shown here is derived from an EMBL/GenBank/DDBJ whole genome shotgun (WGS) entry which is preliminary data.</text>
</comment>
<name>A0A150XD67_9BACT</name>
<organism evidence="1 2">
    <name type="scientific">Roseivirga echinicomitans</name>
    <dbReference type="NCBI Taxonomy" id="296218"/>
    <lineage>
        <taxon>Bacteria</taxon>
        <taxon>Pseudomonadati</taxon>
        <taxon>Bacteroidota</taxon>
        <taxon>Cytophagia</taxon>
        <taxon>Cytophagales</taxon>
        <taxon>Roseivirgaceae</taxon>
        <taxon>Roseivirga</taxon>
    </lineage>
</organism>
<evidence type="ECO:0000313" key="2">
    <source>
        <dbReference type="Proteomes" id="UP000075615"/>
    </source>
</evidence>
<accession>A0A150XD67</accession>
<dbReference type="EMBL" id="LRDB01000023">
    <property type="protein sequence ID" value="KYG76614.1"/>
    <property type="molecule type" value="Genomic_DNA"/>
</dbReference>
<reference evidence="1 2" key="1">
    <citation type="submission" date="2016-01" db="EMBL/GenBank/DDBJ databases">
        <title>Genome sequencing of Roseivirga echinicomitans KMM 6058.</title>
        <authorList>
            <person name="Selvaratnam C."/>
            <person name="Thevarajoo S."/>
            <person name="Goh K.M."/>
            <person name="Ee R."/>
            <person name="Chan K.-G."/>
            <person name="Chong C.S."/>
        </authorList>
    </citation>
    <scope>NUCLEOTIDE SEQUENCE [LARGE SCALE GENOMIC DNA]</scope>
    <source>
        <strain evidence="1 2">KMM 6058</strain>
    </source>
</reference>
<sequence>MKSVLITLTLIFGSFFTTLEQPDQIFNTKLKITVLNELGNVVEGAEVTIYRAKADYNAERNAVQEAQLSNNKGQVTFKKLDAIPYYVIVRKGDMDNAGGGEIVSKLEKKKLNKVNIVISDGV</sequence>
<dbReference type="InterPro" id="IPR013783">
    <property type="entry name" value="Ig-like_fold"/>
</dbReference>
<dbReference type="OrthoDB" id="981116at2"/>
<gene>
    <name evidence="1" type="ORF">AWN68_06190</name>
</gene>
<evidence type="ECO:0008006" key="3">
    <source>
        <dbReference type="Google" id="ProtNLM"/>
    </source>
</evidence>
<protein>
    <recommendedName>
        <fullName evidence="3">Prealbumin-like fold domain-containing protein</fullName>
    </recommendedName>
</protein>
<dbReference type="AlphaFoldDB" id="A0A150XD67"/>
<keyword evidence="2" id="KW-1185">Reference proteome</keyword>